<evidence type="ECO:0000256" key="1">
    <source>
        <dbReference type="ARBA" id="ARBA00005896"/>
    </source>
</evidence>
<evidence type="ECO:0000256" key="5">
    <source>
        <dbReference type="ARBA" id="ARBA00023004"/>
    </source>
</evidence>
<dbReference type="AlphaFoldDB" id="A0A6J6Y5Y9"/>
<accession>A0A6J6Y5Y9</accession>
<evidence type="ECO:0000256" key="3">
    <source>
        <dbReference type="ARBA" id="ARBA00022964"/>
    </source>
</evidence>
<name>A0A6J6Y5Y9_9ZZZZ</name>
<dbReference type="Pfam" id="PF02668">
    <property type="entry name" value="TauD"/>
    <property type="match status" value="1"/>
</dbReference>
<keyword evidence="3" id="KW-0223">Dioxygenase</keyword>
<keyword evidence="2" id="KW-0479">Metal-binding</keyword>
<gene>
    <name evidence="7" type="ORF">UFOPK3001_01097</name>
</gene>
<keyword evidence="4" id="KW-0560">Oxidoreductase</keyword>
<dbReference type="InterPro" id="IPR003819">
    <property type="entry name" value="TauD/TfdA-like"/>
</dbReference>
<evidence type="ECO:0000256" key="4">
    <source>
        <dbReference type="ARBA" id="ARBA00023002"/>
    </source>
</evidence>
<sequence length="283" mass="31106">MITVEPLQATLGATVRGVRLAALGNDEWALVHAAFLEHAVLVFPEQHLSGDEQAAFGSRFGRFERLTGANEGLTPITNRLKDGTLRPEDDPVMHILKGNEGWHTDSSYMPLAAKASMLSAHIVPAEGGHTEWADMRAAYDVLPADVKERIAGLSAYHSIEWSQAQLGFTDAPAGAYGYGVENPPLRPLVKIHPETGRPSLFIGRHAHAIPGLESEESEQLLDGLLDNACQPPHLYEHDWQVGDLVVWDNRCVLHRARPWDYTVPRLMKHTRIQGELASEGVSA</sequence>
<dbReference type="GO" id="GO:0046872">
    <property type="term" value="F:metal ion binding"/>
    <property type="evidence" value="ECO:0007669"/>
    <property type="project" value="UniProtKB-KW"/>
</dbReference>
<dbReference type="GO" id="GO:0051213">
    <property type="term" value="F:dioxygenase activity"/>
    <property type="evidence" value="ECO:0007669"/>
    <property type="project" value="UniProtKB-KW"/>
</dbReference>
<dbReference type="PANTHER" id="PTHR43779:SF3">
    <property type="entry name" value="(3R)-3-[(CARBOXYMETHYL)AMINO]FATTY ACID OXYGENASE_DECARBOXYLASE"/>
    <property type="match status" value="1"/>
</dbReference>
<reference evidence="7" key="1">
    <citation type="submission" date="2020-05" db="EMBL/GenBank/DDBJ databases">
        <authorList>
            <person name="Chiriac C."/>
            <person name="Salcher M."/>
            <person name="Ghai R."/>
            <person name="Kavagutti S V."/>
        </authorList>
    </citation>
    <scope>NUCLEOTIDE SEQUENCE</scope>
</reference>
<protein>
    <submittedName>
        <fullName evidence="7">Unannotated protein</fullName>
    </submittedName>
</protein>
<dbReference type="PANTHER" id="PTHR43779">
    <property type="entry name" value="DIOXYGENASE RV0097-RELATED"/>
    <property type="match status" value="1"/>
</dbReference>
<evidence type="ECO:0000313" key="7">
    <source>
        <dbReference type="EMBL" id="CAB4803424.1"/>
    </source>
</evidence>
<evidence type="ECO:0000256" key="2">
    <source>
        <dbReference type="ARBA" id="ARBA00022723"/>
    </source>
</evidence>
<feature type="domain" description="TauD/TfdA-like" evidence="6">
    <location>
        <begin position="4"/>
        <end position="268"/>
    </location>
</feature>
<dbReference type="Gene3D" id="3.60.130.10">
    <property type="entry name" value="Clavaminate synthase-like"/>
    <property type="match status" value="1"/>
</dbReference>
<dbReference type="SUPFAM" id="SSF51197">
    <property type="entry name" value="Clavaminate synthase-like"/>
    <property type="match status" value="1"/>
</dbReference>
<organism evidence="7">
    <name type="scientific">freshwater metagenome</name>
    <dbReference type="NCBI Taxonomy" id="449393"/>
    <lineage>
        <taxon>unclassified sequences</taxon>
        <taxon>metagenomes</taxon>
        <taxon>ecological metagenomes</taxon>
    </lineage>
</organism>
<keyword evidence="5" id="KW-0408">Iron</keyword>
<proteinExistence type="inferred from homology"/>
<dbReference type="InterPro" id="IPR042098">
    <property type="entry name" value="TauD-like_sf"/>
</dbReference>
<evidence type="ECO:0000259" key="6">
    <source>
        <dbReference type="Pfam" id="PF02668"/>
    </source>
</evidence>
<comment type="similarity">
    <text evidence="1">Belongs to the TfdA dioxygenase family.</text>
</comment>
<dbReference type="InterPro" id="IPR051178">
    <property type="entry name" value="TfdA_dioxygenase"/>
</dbReference>
<dbReference type="EMBL" id="CAFAAJ010000060">
    <property type="protein sequence ID" value="CAB4803424.1"/>
    <property type="molecule type" value="Genomic_DNA"/>
</dbReference>